<feature type="domain" description="N-acetyltransferase" evidence="2">
    <location>
        <begin position="5"/>
        <end position="165"/>
    </location>
</feature>
<dbReference type="RefSeq" id="WP_131123054.1">
    <property type="nucleotide sequence ID" value="NZ_SIXH01000070.1"/>
</dbReference>
<dbReference type="InterPro" id="IPR000182">
    <property type="entry name" value="GNAT_dom"/>
</dbReference>
<accession>A0A4Q9HWR2</accession>
<dbReference type="EMBL" id="SIXH01000070">
    <property type="protein sequence ID" value="TBO59698.1"/>
    <property type="molecule type" value="Genomic_DNA"/>
</dbReference>
<keyword evidence="3" id="KW-0808">Transferase</keyword>
<sequence length="189" mass="20232">MSHDVRIRHISDGDWGGIVALESRTYAALGLSEERAALESRVHASPSTCFVLELGQQLAGYLLALPYPAFRYPDLTRTEETVFPSRNLHLHDLVIAENLRGRGLAQHLLHHVTATAGAQGYAQISLVAVAGSAAFWAANGFIAHDETVPAESYGANAVYMFRPVRTGRAGNPEPAGMMSSGSSSQCEVG</sequence>
<dbReference type="SUPFAM" id="SSF55729">
    <property type="entry name" value="Acyl-CoA N-acyltransferases (Nat)"/>
    <property type="match status" value="1"/>
</dbReference>
<dbReference type="Pfam" id="PF00583">
    <property type="entry name" value="Acetyltransf_1"/>
    <property type="match status" value="1"/>
</dbReference>
<feature type="compositionally biased region" description="Polar residues" evidence="1">
    <location>
        <begin position="179"/>
        <end position="189"/>
    </location>
</feature>
<dbReference type="Gene3D" id="3.40.630.30">
    <property type="match status" value="1"/>
</dbReference>
<gene>
    <name evidence="3" type="ORF">EYS09_10735</name>
</gene>
<dbReference type="InterPro" id="IPR016181">
    <property type="entry name" value="Acyl_CoA_acyltransferase"/>
</dbReference>
<evidence type="ECO:0000313" key="4">
    <source>
        <dbReference type="Proteomes" id="UP000292452"/>
    </source>
</evidence>
<dbReference type="CDD" id="cd04301">
    <property type="entry name" value="NAT_SF"/>
    <property type="match status" value="1"/>
</dbReference>
<keyword evidence="4" id="KW-1185">Reference proteome</keyword>
<feature type="region of interest" description="Disordered" evidence="1">
    <location>
        <begin position="170"/>
        <end position="189"/>
    </location>
</feature>
<evidence type="ECO:0000313" key="3">
    <source>
        <dbReference type="EMBL" id="TBO59698.1"/>
    </source>
</evidence>
<evidence type="ECO:0000256" key="1">
    <source>
        <dbReference type="SAM" id="MobiDB-lite"/>
    </source>
</evidence>
<dbReference type="AlphaFoldDB" id="A0A4Q9HWR2"/>
<dbReference type="Proteomes" id="UP000292452">
    <property type="component" value="Unassembled WGS sequence"/>
</dbReference>
<dbReference type="GO" id="GO:0016747">
    <property type="term" value="F:acyltransferase activity, transferring groups other than amino-acyl groups"/>
    <property type="evidence" value="ECO:0007669"/>
    <property type="project" value="InterPro"/>
</dbReference>
<name>A0A4Q9HWR2_STRKA</name>
<proteinExistence type="predicted"/>
<reference evidence="3 4" key="1">
    <citation type="submission" date="2019-02" db="EMBL/GenBank/DDBJ databases">
        <title>Draft Genome Sequence of Streptomyces sp. AM-2504, identified by 16S rRNA comparative analysis as a Streptomyces Kasugaensis strain.</title>
        <authorList>
            <person name="Napolioni V."/>
            <person name="Giuliodori A.M."/>
            <person name="Spurio R."/>
            <person name="Fabbretti A."/>
        </authorList>
    </citation>
    <scope>NUCLEOTIDE SEQUENCE [LARGE SCALE GENOMIC DNA]</scope>
    <source>
        <strain evidence="3 4">AM-2504</strain>
    </source>
</reference>
<comment type="caution">
    <text evidence="3">The sequence shown here is derived from an EMBL/GenBank/DDBJ whole genome shotgun (WGS) entry which is preliminary data.</text>
</comment>
<dbReference type="PROSITE" id="PS51186">
    <property type="entry name" value="GNAT"/>
    <property type="match status" value="1"/>
</dbReference>
<protein>
    <submittedName>
        <fullName evidence="3">GNAT family N-acetyltransferase</fullName>
    </submittedName>
</protein>
<evidence type="ECO:0000259" key="2">
    <source>
        <dbReference type="PROSITE" id="PS51186"/>
    </source>
</evidence>
<organism evidence="3 4">
    <name type="scientific">Streptomyces kasugaensis</name>
    <dbReference type="NCBI Taxonomy" id="1946"/>
    <lineage>
        <taxon>Bacteria</taxon>
        <taxon>Bacillati</taxon>
        <taxon>Actinomycetota</taxon>
        <taxon>Actinomycetes</taxon>
        <taxon>Kitasatosporales</taxon>
        <taxon>Streptomycetaceae</taxon>
        <taxon>Streptomyces</taxon>
    </lineage>
</organism>